<evidence type="ECO:0000313" key="9">
    <source>
        <dbReference type="EMBL" id="GAV62708.1"/>
    </source>
</evidence>
<accession>A0A1Q3B3Z9</accession>
<evidence type="ECO:0000256" key="3">
    <source>
        <dbReference type="ARBA" id="ARBA00022692"/>
    </source>
</evidence>
<organism evidence="9 10">
    <name type="scientific">Cephalotus follicularis</name>
    <name type="common">Albany pitcher plant</name>
    <dbReference type="NCBI Taxonomy" id="3775"/>
    <lineage>
        <taxon>Eukaryota</taxon>
        <taxon>Viridiplantae</taxon>
        <taxon>Streptophyta</taxon>
        <taxon>Embryophyta</taxon>
        <taxon>Tracheophyta</taxon>
        <taxon>Spermatophyta</taxon>
        <taxon>Magnoliopsida</taxon>
        <taxon>eudicotyledons</taxon>
        <taxon>Gunneridae</taxon>
        <taxon>Pentapetalae</taxon>
        <taxon>rosids</taxon>
        <taxon>fabids</taxon>
        <taxon>Oxalidales</taxon>
        <taxon>Cephalotaceae</taxon>
        <taxon>Cephalotus</taxon>
    </lineage>
</organism>
<keyword evidence="2" id="KW-1003">Cell membrane</keyword>
<evidence type="ECO:0000259" key="8">
    <source>
        <dbReference type="Pfam" id="PF13515"/>
    </source>
</evidence>
<feature type="region of interest" description="Disordered" evidence="6">
    <location>
        <begin position="365"/>
        <end position="390"/>
    </location>
</feature>
<keyword evidence="3 7" id="KW-0812">Transmembrane</keyword>
<dbReference type="STRING" id="3775.A0A1Q3B3Z9"/>
<feature type="transmembrane region" description="Helical" evidence="7">
    <location>
        <begin position="20"/>
        <end position="41"/>
    </location>
</feature>
<feature type="transmembrane region" description="Helical" evidence="7">
    <location>
        <begin position="528"/>
        <end position="549"/>
    </location>
</feature>
<feature type="domain" description="Integral membrane bound transporter" evidence="8">
    <location>
        <begin position="417"/>
        <end position="544"/>
    </location>
</feature>
<dbReference type="EMBL" id="BDDD01000268">
    <property type="protein sequence ID" value="GAV62708.1"/>
    <property type="molecule type" value="Genomic_DNA"/>
</dbReference>
<dbReference type="PANTHER" id="PTHR30509">
    <property type="entry name" value="P-HYDROXYBENZOIC ACID EFFLUX PUMP SUBUNIT-RELATED"/>
    <property type="match status" value="1"/>
</dbReference>
<dbReference type="PANTHER" id="PTHR30509:SF34">
    <property type="entry name" value="F3L24.34 PROTEIN"/>
    <property type="match status" value="1"/>
</dbReference>
<dbReference type="GO" id="GO:0005886">
    <property type="term" value="C:plasma membrane"/>
    <property type="evidence" value="ECO:0007669"/>
    <property type="project" value="UniProtKB-SubCell"/>
</dbReference>
<evidence type="ECO:0000256" key="1">
    <source>
        <dbReference type="ARBA" id="ARBA00004651"/>
    </source>
</evidence>
<keyword evidence="5 7" id="KW-0472">Membrane</keyword>
<protein>
    <submittedName>
        <fullName evidence="9">FUSC_2 domain-containing protein</fullName>
    </submittedName>
</protein>
<dbReference type="Proteomes" id="UP000187406">
    <property type="component" value="Unassembled WGS sequence"/>
</dbReference>
<dbReference type="OrthoDB" id="68611at2759"/>
<sequence>MSTTTTTTKDQIKALWRMRLGSALRTTLACTIVCCITLFGPEPLRKVLAYPAFSYVTTILIVSDATLGDTLRGCWHALYATIQVIIPSIITLYVITPERFNCGLAAAAVAFSSFLVALPRSTHLMAKRIAFGQIVIVYLGTVIHGAQTGVVMHPLHVACSTALGAFASVLAMLFPFPRLAYYEVSKTCRLYAENASERLNLLVKAFTAQDNPTALDFVFKSKLISETGAKHLQSIKKNQEGMLWERPQIRLLKPNRLDPGLKLEGIEIPIRGMEIALTSFPSLAAGMLELELKDFLLSTKVKIGLKLEQAKRFAPFDSTTAPEIKEELLDGSLWTRKAMSATHEDLPAFFVVYCMTLLQDDPISGKPDSISKTTQKSDSREQPHEKSGFKKGWSNLMMNLSSESLVFAFKCSLSLGLAVLFGLIYNKKNGYWSGLTIAISFVTRRQATFTVANSRAQGTAMGSVYGILCCFIFQGFEDLRFLPLLPWIIFTSLLRHSRMYGQSGGIAAVIGALLILGRKNYGTPSEFAITRITEATIGLICFITVEILLHRARASSLAKAEVSKCLGVLEECIGGLVLGVEGKNMSAANCLPIREKHRRLKSHVNKLETFIAEAESEPNFWFHPFHGACHRELLGSLSKMVDILAFIVYECESLSQMSRRFGNDWTKQQELLNDDLARVKGKVGYLLKCLKVVVSIKSLDKVEKEMQTKNVSQDIELGKSPNADFFRNLDLEEEAKEIMTSFSLHLKELSNRIIDIKDEEKFKCQTVLCLSSLGFCMGNLIRETIKIEKKVRELLTWENPTRQINLYEIYGKIKALDKL</sequence>
<feature type="transmembrane region" description="Helical" evidence="7">
    <location>
        <begin position="74"/>
        <end position="94"/>
    </location>
</feature>
<feature type="transmembrane region" description="Helical" evidence="7">
    <location>
        <begin position="405"/>
        <end position="425"/>
    </location>
</feature>
<evidence type="ECO:0000256" key="4">
    <source>
        <dbReference type="ARBA" id="ARBA00022989"/>
    </source>
</evidence>
<comment type="caution">
    <text evidence="9">The sequence shown here is derived from an EMBL/GenBank/DDBJ whole genome shotgun (WGS) entry which is preliminary data.</text>
</comment>
<feature type="transmembrane region" description="Helical" evidence="7">
    <location>
        <begin position="499"/>
        <end position="516"/>
    </location>
</feature>
<evidence type="ECO:0000256" key="2">
    <source>
        <dbReference type="ARBA" id="ARBA00022475"/>
    </source>
</evidence>
<evidence type="ECO:0000313" key="10">
    <source>
        <dbReference type="Proteomes" id="UP000187406"/>
    </source>
</evidence>
<feature type="compositionally biased region" description="Basic and acidic residues" evidence="6">
    <location>
        <begin position="375"/>
        <end position="388"/>
    </location>
</feature>
<keyword evidence="4 7" id="KW-1133">Transmembrane helix</keyword>
<name>A0A1Q3B3Z9_CEPFO</name>
<comment type="subcellular location">
    <subcellularLocation>
        <location evidence="1">Cell membrane</location>
        <topology evidence="1">Multi-pass membrane protein</topology>
    </subcellularLocation>
</comment>
<gene>
    <name evidence="9" type="ORF">CFOL_v3_06231</name>
</gene>
<evidence type="ECO:0000256" key="6">
    <source>
        <dbReference type="SAM" id="MobiDB-lite"/>
    </source>
</evidence>
<dbReference type="InterPro" id="IPR049453">
    <property type="entry name" value="Memb_transporter_dom"/>
</dbReference>
<feature type="transmembrane region" description="Helical" evidence="7">
    <location>
        <begin position="100"/>
        <end position="118"/>
    </location>
</feature>
<feature type="transmembrane region" description="Helical" evidence="7">
    <location>
        <begin position="155"/>
        <end position="176"/>
    </location>
</feature>
<proteinExistence type="predicted"/>
<dbReference type="InParanoid" id="A0A1Q3B3Z9"/>
<feature type="transmembrane region" description="Helical" evidence="7">
    <location>
        <begin position="130"/>
        <end position="149"/>
    </location>
</feature>
<reference evidence="10" key="1">
    <citation type="submission" date="2016-04" db="EMBL/GenBank/DDBJ databases">
        <title>Cephalotus genome sequencing.</title>
        <authorList>
            <person name="Fukushima K."/>
            <person name="Hasebe M."/>
            <person name="Fang X."/>
        </authorList>
    </citation>
    <scope>NUCLEOTIDE SEQUENCE [LARGE SCALE GENOMIC DNA]</scope>
    <source>
        <strain evidence="10">cv. St1</strain>
    </source>
</reference>
<evidence type="ECO:0000256" key="5">
    <source>
        <dbReference type="ARBA" id="ARBA00023136"/>
    </source>
</evidence>
<dbReference type="AlphaFoldDB" id="A0A1Q3B3Z9"/>
<evidence type="ECO:0000256" key="7">
    <source>
        <dbReference type="SAM" id="Phobius"/>
    </source>
</evidence>
<dbReference type="Pfam" id="PF13515">
    <property type="entry name" value="FUSC_2"/>
    <property type="match status" value="1"/>
</dbReference>
<keyword evidence="10" id="KW-1185">Reference proteome</keyword>